<evidence type="ECO:0000256" key="2">
    <source>
        <dbReference type="ARBA" id="ARBA00009142"/>
    </source>
</evidence>
<evidence type="ECO:0000256" key="8">
    <source>
        <dbReference type="RuleBase" id="RU363041"/>
    </source>
</evidence>
<dbReference type="InterPro" id="IPR002781">
    <property type="entry name" value="TM_pro_TauE-like"/>
</dbReference>
<keyword evidence="7 8" id="KW-0472">Membrane</keyword>
<keyword evidence="10" id="KW-1185">Reference proteome</keyword>
<evidence type="ECO:0000313" key="10">
    <source>
        <dbReference type="Proteomes" id="UP001597326"/>
    </source>
</evidence>
<feature type="transmembrane region" description="Helical" evidence="8">
    <location>
        <begin position="135"/>
        <end position="163"/>
    </location>
</feature>
<gene>
    <name evidence="9" type="ORF">ACFSCS_15155</name>
</gene>
<dbReference type="InterPro" id="IPR052017">
    <property type="entry name" value="TSUP"/>
</dbReference>
<dbReference type="RefSeq" id="WP_343875978.1">
    <property type="nucleotide sequence ID" value="NZ_BAAAIX010000035.1"/>
</dbReference>
<comment type="similarity">
    <text evidence="2 8">Belongs to the 4-toluene sulfonate uptake permease (TSUP) (TC 2.A.102) family.</text>
</comment>
<keyword evidence="5 8" id="KW-0812">Transmembrane</keyword>
<name>A0ABW4S116_9ACTN</name>
<evidence type="ECO:0000256" key="7">
    <source>
        <dbReference type="ARBA" id="ARBA00023136"/>
    </source>
</evidence>
<evidence type="ECO:0000313" key="9">
    <source>
        <dbReference type="EMBL" id="MFD1891510.1"/>
    </source>
</evidence>
<evidence type="ECO:0000256" key="5">
    <source>
        <dbReference type="ARBA" id="ARBA00022692"/>
    </source>
</evidence>
<proteinExistence type="inferred from homology"/>
<keyword evidence="6 8" id="KW-1133">Transmembrane helix</keyword>
<evidence type="ECO:0000256" key="4">
    <source>
        <dbReference type="ARBA" id="ARBA00022475"/>
    </source>
</evidence>
<comment type="caution">
    <text evidence="9">The sequence shown here is derived from an EMBL/GenBank/DDBJ whole genome shotgun (WGS) entry which is preliminary data.</text>
</comment>
<dbReference type="Proteomes" id="UP001597326">
    <property type="component" value="Unassembled WGS sequence"/>
</dbReference>
<feature type="transmembrane region" description="Helical" evidence="8">
    <location>
        <begin position="33"/>
        <end position="59"/>
    </location>
</feature>
<feature type="transmembrane region" description="Helical" evidence="8">
    <location>
        <begin position="104"/>
        <end position="123"/>
    </location>
</feature>
<keyword evidence="4 8" id="KW-1003">Cell membrane</keyword>
<dbReference type="PANTHER" id="PTHR30269:SF0">
    <property type="entry name" value="MEMBRANE TRANSPORTER PROTEIN YFCA-RELATED"/>
    <property type="match status" value="1"/>
</dbReference>
<comment type="subcellular location">
    <subcellularLocation>
        <location evidence="1 8">Cell membrane</location>
        <topology evidence="1 8">Multi-pass membrane protein</topology>
    </subcellularLocation>
</comment>
<feature type="transmembrane region" description="Helical" evidence="8">
    <location>
        <begin position="175"/>
        <end position="194"/>
    </location>
</feature>
<evidence type="ECO:0000256" key="6">
    <source>
        <dbReference type="ARBA" id="ARBA00022989"/>
    </source>
</evidence>
<keyword evidence="3" id="KW-0813">Transport</keyword>
<dbReference type="Pfam" id="PF01925">
    <property type="entry name" value="TauE"/>
    <property type="match status" value="1"/>
</dbReference>
<sequence length="255" mass="25753">MSPLEIVLLVLAGVGGGLCGYLTGLASLVTYPALLAVGLSPVTANVSNTLGVLAIGVGSTMKAGGQLLPLGRSRLVRDGAVALVGGGIGAGLLLLGGDEGFERVVPFLVALASALLLAQPAITARRGGERDQPRAYLAGLVLTCLYGGYFGAGAGVVFLALALLTNTVGFDRSMVLKSLLLGCSNLAASLVFVLAAPVNWWAALATGVGCYVGGRLGPTVQQWLPQQLLRWAIGLAGFGLALWLGWQAFAPAAAS</sequence>
<dbReference type="EMBL" id="JBHUFZ010000034">
    <property type="protein sequence ID" value="MFD1891510.1"/>
    <property type="molecule type" value="Genomic_DNA"/>
</dbReference>
<organism evidence="9 10">
    <name type="scientific">Luteococcus peritonei</name>
    <dbReference type="NCBI Taxonomy" id="88874"/>
    <lineage>
        <taxon>Bacteria</taxon>
        <taxon>Bacillati</taxon>
        <taxon>Actinomycetota</taxon>
        <taxon>Actinomycetes</taxon>
        <taxon>Propionibacteriales</taxon>
        <taxon>Propionibacteriaceae</taxon>
        <taxon>Luteococcus</taxon>
    </lineage>
</organism>
<feature type="transmembrane region" description="Helical" evidence="8">
    <location>
        <begin position="6"/>
        <end position="26"/>
    </location>
</feature>
<accession>A0ABW4S116</accession>
<feature type="transmembrane region" description="Helical" evidence="8">
    <location>
        <begin position="79"/>
        <end position="97"/>
    </location>
</feature>
<protein>
    <recommendedName>
        <fullName evidence="8">Probable membrane transporter protein</fullName>
    </recommendedName>
</protein>
<feature type="transmembrane region" description="Helical" evidence="8">
    <location>
        <begin position="228"/>
        <end position="249"/>
    </location>
</feature>
<dbReference type="PANTHER" id="PTHR30269">
    <property type="entry name" value="TRANSMEMBRANE PROTEIN YFCA"/>
    <property type="match status" value="1"/>
</dbReference>
<evidence type="ECO:0000256" key="3">
    <source>
        <dbReference type="ARBA" id="ARBA00022448"/>
    </source>
</evidence>
<evidence type="ECO:0000256" key="1">
    <source>
        <dbReference type="ARBA" id="ARBA00004651"/>
    </source>
</evidence>
<reference evidence="10" key="1">
    <citation type="journal article" date="2019" name="Int. J. Syst. Evol. Microbiol.">
        <title>The Global Catalogue of Microorganisms (GCM) 10K type strain sequencing project: providing services to taxonomists for standard genome sequencing and annotation.</title>
        <authorList>
            <consortium name="The Broad Institute Genomics Platform"/>
            <consortium name="The Broad Institute Genome Sequencing Center for Infectious Disease"/>
            <person name="Wu L."/>
            <person name="Ma J."/>
        </authorList>
    </citation>
    <scope>NUCLEOTIDE SEQUENCE [LARGE SCALE GENOMIC DNA]</scope>
    <source>
        <strain evidence="10">CAIM 431</strain>
    </source>
</reference>